<dbReference type="Gene3D" id="3.10.10.10">
    <property type="entry name" value="HIV Type 1 Reverse Transcriptase, subunit A, domain 1"/>
    <property type="match status" value="1"/>
</dbReference>
<evidence type="ECO:0000313" key="3">
    <source>
        <dbReference type="Proteomes" id="UP000585474"/>
    </source>
</evidence>
<evidence type="ECO:0008006" key="4">
    <source>
        <dbReference type="Google" id="ProtNLM"/>
    </source>
</evidence>
<dbReference type="InterPro" id="IPR036397">
    <property type="entry name" value="RNaseH_sf"/>
</dbReference>
<comment type="caution">
    <text evidence="2">The sequence shown here is derived from an EMBL/GenBank/DDBJ whole genome shotgun (WGS) entry which is preliminary data.</text>
</comment>
<evidence type="ECO:0000313" key="2">
    <source>
        <dbReference type="EMBL" id="GFS42559.1"/>
    </source>
</evidence>
<dbReference type="Proteomes" id="UP000585474">
    <property type="component" value="Unassembled WGS sequence"/>
</dbReference>
<dbReference type="OrthoDB" id="1934939at2759"/>
<dbReference type="AlphaFoldDB" id="A0A7J0DVX4"/>
<dbReference type="InterPro" id="IPR012337">
    <property type="entry name" value="RNaseH-like_sf"/>
</dbReference>
<protein>
    <recommendedName>
        <fullName evidence="4">RNase H type-1 domain-containing protein</fullName>
    </recommendedName>
</protein>
<evidence type="ECO:0000256" key="1">
    <source>
        <dbReference type="SAM" id="MobiDB-lite"/>
    </source>
</evidence>
<dbReference type="PANTHER" id="PTHR48475">
    <property type="entry name" value="RIBONUCLEASE H"/>
    <property type="match status" value="1"/>
</dbReference>
<dbReference type="EMBL" id="BJWL01000401">
    <property type="protein sequence ID" value="GFS42559.1"/>
    <property type="molecule type" value="Genomic_DNA"/>
</dbReference>
<proteinExistence type="predicted"/>
<gene>
    <name evidence="2" type="ORF">Acr_00g0080540</name>
</gene>
<dbReference type="Gene3D" id="3.30.420.10">
    <property type="entry name" value="Ribonuclease H-like superfamily/Ribonuclease H"/>
    <property type="match status" value="2"/>
</dbReference>
<feature type="compositionally biased region" description="Polar residues" evidence="1">
    <location>
        <begin position="38"/>
        <end position="60"/>
    </location>
</feature>
<organism evidence="2 3">
    <name type="scientific">Actinidia rufa</name>
    <dbReference type="NCBI Taxonomy" id="165716"/>
    <lineage>
        <taxon>Eukaryota</taxon>
        <taxon>Viridiplantae</taxon>
        <taxon>Streptophyta</taxon>
        <taxon>Embryophyta</taxon>
        <taxon>Tracheophyta</taxon>
        <taxon>Spermatophyta</taxon>
        <taxon>Magnoliopsida</taxon>
        <taxon>eudicotyledons</taxon>
        <taxon>Gunneridae</taxon>
        <taxon>Pentapetalae</taxon>
        <taxon>asterids</taxon>
        <taxon>Ericales</taxon>
        <taxon>Actinidiaceae</taxon>
        <taxon>Actinidia</taxon>
    </lineage>
</organism>
<name>A0A7J0DVX4_9ERIC</name>
<dbReference type="SUPFAM" id="SSF56672">
    <property type="entry name" value="DNA/RNA polymerases"/>
    <property type="match status" value="1"/>
</dbReference>
<dbReference type="GO" id="GO:0003676">
    <property type="term" value="F:nucleic acid binding"/>
    <property type="evidence" value="ECO:0007669"/>
    <property type="project" value="InterPro"/>
</dbReference>
<dbReference type="PANTHER" id="PTHR48475:SF2">
    <property type="entry name" value="RIBONUCLEASE H"/>
    <property type="match status" value="1"/>
</dbReference>
<keyword evidence="3" id="KW-1185">Reference proteome</keyword>
<feature type="region of interest" description="Disordered" evidence="1">
    <location>
        <begin position="339"/>
        <end position="363"/>
    </location>
</feature>
<accession>A0A7J0DVX4</accession>
<dbReference type="InterPro" id="IPR043502">
    <property type="entry name" value="DNA/RNA_pol_sf"/>
</dbReference>
<dbReference type="SUPFAM" id="SSF53098">
    <property type="entry name" value="Ribonuclease H-like"/>
    <property type="match status" value="1"/>
</dbReference>
<reference evidence="3" key="1">
    <citation type="submission" date="2019-07" db="EMBL/GenBank/DDBJ databases">
        <title>De Novo Assembly of kiwifruit Actinidia rufa.</title>
        <authorList>
            <person name="Sugita-Konishi S."/>
            <person name="Sato K."/>
            <person name="Mori E."/>
            <person name="Abe Y."/>
            <person name="Kisaki G."/>
            <person name="Hamano K."/>
            <person name="Suezawa K."/>
            <person name="Otani M."/>
            <person name="Fukuda T."/>
            <person name="Manabe T."/>
            <person name="Gomi K."/>
            <person name="Tabuchi M."/>
            <person name="Akimitsu K."/>
            <person name="Kataoka I."/>
        </authorList>
    </citation>
    <scope>NUCLEOTIDE SEQUENCE [LARGE SCALE GENOMIC DNA]</scope>
    <source>
        <strain evidence="3">cv. Fuchu</strain>
    </source>
</reference>
<feature type="region of interest" description="Disordered" evidence="1">
    <location>
        <begin position="1"/>
        <end position="79"/>
    </location>
</feature>
<sequence>MLSKQRKSLGPAPKARDSSRNEGTIPSILKAERGKLSTWFSKNQSINSSPVSETNPTTRNPIPWAWTPRDTTRGGGVLSMRRGDIGRIAAGHLREHTADEEEDQPLRTIHKIGKLRDPDLKNKIRGEIQVLKQMHEALSVHSLAKKPRKETTKSGSITFTKADLERVHHPHFDPLVIQLRMNNYDVRRILVDTGSSVEVMDPEAKVIEDLMRYELDEPSSDRFFLTGANLEERERTELIQLFKANIEVFAWIPYEMPGTDPDFIKHELNVTPNARPVKQRGRRSAAEHVDAVIEEMEKLKEAKAIIEILYPSWLSNMVVVLIDFVVEFSPRAMSPEQGCLASAHRKEESPKVVPSESRPELRGPEVVRELPKSQRQRPSVKRLGGAGAGIVLKSTKRAIFEQCLRMTFPATNNEAENIWSCSKLKIPELHIFSDSKLVVNQVTGTFVARGVKMARYMAVAKNLLTKFEAVKIKHSIQVHEGMCGLHSRGRSLAHRALTQGYWWPYMQKDAQQRTTLQNGWKQNHWLKLEGWTSSDLSKETFCPGLASPKHSYQITGPSSLGAKAKATNKTIMNRIKKMLEKAKGKWVEELPNVLCAYRTTPRKTTNEIYALAFGFEVVIPLEVGLPTIRTEAYDANHNEKVLARDLDLADERRENALIRMTDYQKQLAKTYNQKVQHRDFTVGDLILRKIVGNTKDPADEKLSPN</sequence>